<keyword evidence="7" id="KW-0732">Signal</keyword>
<gene>
    <name evidence="8" type="ORF">ACFSYS_04315</name>
</gene>
<feature type="coiled-coil region" evidence="6">
    <location>
        <begin position="344"/>
        <end position="371"/>
    </location>
</feature>
<comment type="caution">
    <text evidence="8">The sequence shown here is derived from an EMBL/GenBank/DDBJ whole genome shotgun (WGS) entry which is preliminary data.</text>
</comment>
<dbReference type="EMBL" id="JBHUOJ010000008">
    <property type="protein sequence ID" value="MFD2832500.1"/>
    <property type="molecule type" value="Genomic_DNA"/>
</dbReference>
<keyword evidence="2" id="KW-1134">Transmembrane beta strand</keyword>
<evidence type="ECO:0000256" key="5">
    <source>
        <dbReference type="ARBA" id="ARBA00023237"/>
    </source>
</evidence>
<dbReference type="Gene3D" id="1.20.1600.10">
    <property type="entry name" value="Outer membrane efflux proteins (OEP)"/>
    <property type="match status" value="1"/>
</dbReference>
<proteinExistence type="predicted"/>
<dbReference type="InterPro" id="IPR051906">
    <property type="entry name" value="TolC-like"/>
</dbReference>
<evidence type="ECO:0000256" key="6">
    <source>
        <dbReference type="SAM" id="Coils"/>
    </source>
</evidence>
<dbReference type="PANTHER" id="PTHR30026:SF20">
    <property type="entry name" value="OUTER MEMBRANE PROTEIN TOLC"/>
    <property type="match status" value="1"/>
</dbReference>
<dbReference type="Proteomes" id="UP001597438">
    <property type="component" value="Unassembled WGS sequence"/>
</dbReference>
<organism evidence="8 9">
    <name type="scientific">Christiangramia antarctica</name>
    <dbReference type="NCBI Taxonomy" id="2058158"/>
    <lineage>
        <taxon>Bacteria</taxon>
        <taxon>Pseudomonadati</taxon>
        <taxon>Bacteroidota</taxon>
        <taxon>Flavobacteriia</taxon>
        <taxon>Flavobacteriales</taxon>
        <taxon>Flavobacteriaceae</taxon>
        <taxon>Christiangramia</taxon>
    </lineage>
</organism>
<feature type="signal peptide" evidence="7">
    <location>
        <begin position="1"/>
        <end position="20"/>
    </location>
</feature>
<keyword evidence="4" id="KW-0472">Membrane</keyword>
<feature type="coiled-coil region" evidence="6">
    <location>
        <begin position="174"/>
        <end position="225"/>
    </location>
</feature>
<feature type="chain" id="PRO_5045616039" evidence="7">
    <location>
        <begin position="21"/>
        <end position="429"/>
    </location>
</feature>
<evidence type="ECO:0000256" key="2">
    <source>
        <dbReference type="ARBA" id="ARBA00022452"/>
    </source>
</evidence>
<evidence type="ECO:0000313" key="9">
    <source>
        <dbReference type="Proteomes" id="UP001597438"/>
    </source>
</evidence>
<keyword evidence="5" id="KW-0998">Cell outer membrane</keyword>
<comment type="subcellular location">
    <subcellularLocation>
        <location evidence="1">Cell outer membrane</location>
    </subcellularLocation>
</comment>
<dbReference type="SUPFAM" id="SSF56954">
    <property type="entry name" value="Outer membrane efflux proteins (OEP)"/>
    <property type="match status" value="1"/>
</dbReference>
<accession>A0ABW5X1N9</accession>
<evidence type="ECO:0000313" key="8">
    <source>
        <dbReference type="EMBL" id="MFD2832500.1"/>
    </source>
</evidence>
<keyword evidence="3" id="KW-0812">Transmembrane</keyword>
<reference evidence="9" key="1">
    <citation type="journal article" date="2019" name="Int. J. Syst. Evol. Microbiol.">
        <title>The Global Catalogue of Microorganisms (GCM) 10K type strain sequencing project: providing services to taxonomists for standard genome sequencing and annotation.</title>
        <authorList>
            <consortium name="The Broad Institute Genomics Platform"/>
            <consortium name="The Broad Institute Genome Sequencing Center for Infectious Disease"/>
            <person name="Wu L."/>
            <person name="Ma J."/>
        </authorList>
    </citation>
    <scope>NUCLEOTIDE SEQUENCE [LARGE SCALE GENOMIC DNA]</scope>
    <source>
        <strain evidence="9">KCTC 52925</strain>
    </source>
</reference>
<dbReference type="PANTHER" id="PTHR30026">
    <property type="entry name" value="OUTER MEMBRANE PROTEIN TOLC"/>
    <property type="match status" value="1"/>
</dbReference>
<protein>
    <submittedName>
        <fullName evidence="8">TolC family protein</fullName>
    </submittedName>
</protein>
<sequence>MFRNRLFLICLFSFCQFSFSQNNPGLDIFLKNARQNAPNLRENGNLKQIGKIQDDIIRAQKNAFQVNATSEVLFAPYFNNDGRIIDITTTPSPTAYGYDVGITNGGLYSAQINVTKNLFNQAILDNLLFQNQVKNDAIILSSEEISHNLTKNITDAYVMAYQLQLQEGFTQEILKNLEKRLEVLELLVKRGILQESDYLLLQLDIESKKLELQQIQNNLQIAISQLHSLSGTRAQETGKLEEPKIFTEIASEELTRFFERKFINDSLQIAADEDVFENAYKPQLTAYGNTGLNAVEIPNIEHRIGLSAGFRLTIPIYNGKQRQYNAQQSKFKEENLQFYRNNAKIQLENNLESIQNQISALKENRILLDKQLKKQEKILEIYKGKLVQGQVSIVDYLNVIQNYKQNVYTQLQMQTNMWLLQSQYNFINW</sequence>
<keyword evidence="6" id="KW-0175">Coiled coil</keyword>
<dbReference type="RefSeq" id="WP_251742880.1">
    <property type="nucleotide sequence ID" value="NZ_JBHUOJ010000008.1"/>
</dbReference>
<evidence type="ECO:0000256" key="3">
    <source>
        <dbReference type="ARBA" id="ARBA00022692"/>
    </source>
</evidence>
<evidence type="ECO:0000256" key="4">
    <source>
        <dbReference type="ARBA" id="ARBA00023136"/>
    </source>
</evidence>
<evidence type="ECO:0000256" key="1">
    <source>
        <dbReference type="ARBA" id="ARBA00004442"/>
    </source>
</evidence>
<evidence type="ECO:0000256" key="7">
    <source>
        <dbReference type="SAM" id="SignalP"/>
    </source>
</evidence>
<keyword evidence="9" id="KW-1185">Reference proteome</keyword>
<name>A0ABW5X1N9_9FLAO</name>